<keyword evidence="4 13" id="KW-0808">Transferase</keyword>
<dbReference type="OrthoDB" id="9808002at2"/>
<comment type="similarity">
    <text evidence="2">Belongs to the class-V pyridoxal-phosphate-dependent aminotransferase family. NifS/IscS subfamily.</text>
</comment>
<dbReference type="SUPFAM" id="SSF53383">
    <property type="entry name" value="PLP-dependent transferases"/>
    <property type="match status" value="1"/>
</dbReference>
<gene>
    <name evidence="13" type="ordered locus">Psta_2968</name>
</gene>
<keyword evidence="14" id="KW-1185">Reference proteome</keyword>
<reference evidence="13 14" key="1">
    <citation type="journal article" date="2009" name="Stand. Genomic Sci.">
        <title>Complete genome sequence of Pirellula staleyi type strain (ATCC 27377).</title>
        <authorList>
            <person name="Clum A."/>
            <person name="Tindall B.J."/>
            <person name="Sikorski J."/>
            <person name="Ivanova N."/>
            <person name="Mavrommatis K."/>
            <person name="Lucas S."/>
            <person name="Glavina del Rio T."/>
            <person name="Nolan M."/>
            <person name="Chen F."/>
            <person name="Tice H."/>
            <person name="Pitluck S."/>
            <person name="Cheng J.F."/>
            <person name="Chertkov O."/>
            <person name="Brettin T."/>
            <person name="Han C."/>
            <person name="Detter J.C."/>
            <person name="Kuske C."/>
            <person name="Bruce D."/>
            <person name="Goodwin L."/>
            <person name="Ovchinikova G."/>
            <person name="Pati A."/>
            <person name="Mikhailova N."/>
            <person name="Chen A."/>
            <person name="Palaniappan K."/>
            <person name="Land M."/>
            <person name="Hauser L."/>
            <person name="Chang Y.J."/>
            <person name="Jeffries C.D."/>
            <person name="Chain P."/>
            <person name="Rohde M."/>
            <person name="Goker M."/>
            <person name="Bristow J."/>
            <person name="Eisen J.A."/>
            <person name="Markowitz V."/>
            <person name="Hugenholtz P."/>
            <person name="Kyrpides N.C."/>
            <person name="Klenk H.P."/>
            <person name="Lapidus A."/>
        </authorList>
    </citation>
    <scope>NUCLEOTIDE SEQUENCE [LARGE SCALE GENOMIC DNA]</scope>
    <source>
        <strain evidence="14">ATCC 27377 / DSM 6068 / ICPB 4128</strain>
    </source>
</reference>
<evidence type="ECO:0000256" key="1">
    <source>
        <dbReference type="ARBA" id="ARBA00001933"/>
    </source>
</evidence>
<dbReference type="GO" id="GO:0046872">
    <property type="term" value="F:metal ion binding"/>
    <property type="evidence" value="ECO:0007669"/>
    <property type="project" value="UniProtKB-KW"/>
</dbReference>
<evidence type="ECO:0000256" key="10">
    <source>
        <dbReference type="ARBA" id="ARBA00050776"/>
    </source>
</evidence>
<evidence type="ECO:0000256" key="6">
    <source>
        <dbReference type="ARBA" id="ARBA00022723"/>
    </source>
</evidence>
<proteinExistence type="inferred from homology"/>
<keyword evidence="5" id="KW-0001">2Fe-2S</keyword>
<evidence type="ECO:0000256" key="8">
    <source>
        <dbReference type="ARBA" id="ARBA00023004"/>
    </source>
</evidence>
<evidence type="ECO:0000256" key="5">
    <source>
        <dbReference type="ARBA" id="ARBA00022714"/>
    </source>
</evidence>
<keyword evidence="8" id="KW-0408">Iron</keyword>
<dbReference type="STRING" id="530564.Psta_2968"/>
<evidence type="ECO:0000259" key="12">
    <source>
        <dbReference type="Pfam" id="PF00266"/>
    </source>
</evidence>
<dbReference type="HOGENOM" id="CLU_003433_0_2_0"/>
<dbReference type="PROSITE" id="PS00595">
    <property type="entry name" value="AA_TRANSFER_CLASS_5"/>
    <property type="match status" value="1"/>
</dbReference>
<dbReference type="Proteomes" id="UP000001887">
    <property type="component" value="Chromosome"/>
</dbReference>
<dbReference type="FunFam" id="3.40.640.10:FF:000003">
    <property type="entry name" value="Cysteine desulfurase IscS"/>
    <property type="match status" value="1"/>
</dbReference>
<dbReference type="InterPro" id="IPR016454">
    <property type="entry name" value="Cysteine_dSase"/>
</dbReference>
<keyword evidence="6" id="KW-0479">Metal-binding</keyword>
<keyword evidence="9" id="KW-0411">Iron-sulfur</keyword>
<comment type="cofactor">
    <cofactor evidence="1 11">
        <name>pyridoxal 5'-phosphate</name>
        <dbReference type="ChEBI" id="CHEBI:597326"/>
    </cofactor>
</comment>
<comment type="catalytic activity">
    <reaction evidence="10">
        <text>(sulfur carrier)-H + L-cysteine = (sulfur carrier)-SH + L-alanine</text>
        <dbReference type="Rhea" id="RHEA:43892"/>
        <dbReference type="Rhea" id="RHEA-COMP:14737"/>
        <dbReference type="Rhea" id="RHEA-COMP:14739"/>
        <dbReference type="ChEBI" id="CHEBI:29917"/>
        <dbReference type="ChEBI" id="CHEBI:35235"/>
        <dbReference type="ChEBI" id="CHEBI:57972"/>
        <dbReference type="ChEBI" id="CHEBI:64428"/>
        <dbReference type="EC" id="2.8.1.7"/>
    </reaction>
</comment>
<dbReference type="Gene3D" id="3.90.1150.10">
    <property type="entry name" value="Aspartate Aminotransferase, domain 1"/>
    <property type="match status" value="1"/>
</dbReference>
<dbReference type="eggNOG" id="COG1104">
    <property type="taxonomic scope" value="Bacteria"/>
</dbReference>
<dbReference type="AlphaFoldDB" id="D2R983"/>
<dbReference type="GO" id="GO:0031071">
    <property type="term" value="F:cysteine desulfurase activity"/>
    <property type="evidence" value="ECO:0007669"/>
    <property type="project" value="UniProtKB-EC"/>
</dbReference>
<evidence type="ECO:0000256" key="9">
    <source>
        <dbReference type="ARBA" id="ARBA00023014"/>
    </source>
</evidence>
<evidence type="ECO:0000256" key="7">
    <source>
        <dbReference type="ARBA" id="ARBA00022898"/>
    </source>
</evidence>
<dbReference type="EMBL" id="CP001848">
    <property type="protein sequence ID" value="ADB17633.1"/>
    <property type="molecule type" value="Genomic_DNA"/>
</dbReference>
<dbReference type="Pfam" id="PF00266">
    <property type="entry name" value="Aminotran_5"/>
    <property type="match status" value="1"/>
</dbReference>
<evidence type="ECO:0000256" key="2">
    <source>
        <dbReference type="ARBA" id="ARBA00006490"/>
    </source>
</evidence>
<evidence type="ECO:0000256" key="3">
    <source>
        <dbReference type="ARBA" id="ARBA00012239"/>
    </source>
</evidence>
<evidence type="ECO:0000313" key="14">
    <source>
        <dbReference type="Proteomes" id="UP000001887"/>
    </source>
</evidence>
<evidence type="ECO:0000256" key="11">
    <source>
        <dbReference type="RuleBase" id="RU004504"/>
    </source>
</evidence>
<dbReference type="Gene3D" id="3.40.640.10">
    <property type="entry name" value="Type I PLP-dependent aspartate aminotransferase-like (Major domain)"/>
    <property type="match status" value="1"/>
</dbReference>
<dbReference type="InterPro" id="IPR020578">
    <property type="entry name" value="Aminotrans_V_PyrdxlP_BS"/>
</dbReference>
<dbReference type="EC" id="2.8.1.7" evidence="3"/>
<name>D2R983_PIRSD</name>
<dbReference type="GO" id="GO:0008483">
    <property type="term" value="F:transaminase activity"/>
    <property type="evidence" value="ECO:0007669"/>
    <property type="project" value="UniProtKB-KW"/>
</dbReference>
<dbReference type="InterPro" id="IPR015421">
    <property type="entry name" value="PyrdxlP-dep_Trfase_major"/>
</dbReference>
<dbReference type="InterPro" id="IPR015422">
    <property type="entry name" value="PyrdxlP-dep_Trfase_small"/>
</dbReference>
<evidence type="ECO:0000256" key="4">
    <source>
        <dbReference type="ARBA" id="ARBA00022679"/>
    </source>
</evidence>
<dbReference type="KEGG" id="psl:Psta_2968"/>
<protein>
    <recommendedName>
        <fullName evidence="3">cysteine desulfurase</fullName>
        <ecNumber evidence="3">2.8.1.7</ecNumber>
    </recommendedName>
</protein>
<keyword evidence="7" id="KW-0663">Pyridoxal phosphate</keyword>
<sequence length="405" mass="43223">MATQPLIYLDNHATTRCDDRVVAAMLPYFTELYGNPGSVSHPAGHLALDAVNQSRELIAQLLGADPKEIIFTSGATESNNLAIRGLATRPRRRGNHIVSVATEHKAVLDPLKRLAREGFEVTLLPVSQQPSAEAGIIDLQQLKNVLRDDTLLVSVMLANNEIGVLQPIREIATICHERGIPLHCDATQAVGKIPVDLRQLDVDLLSFSGHKMHGPKGIGALYIKRSEGRLRLSSLVDGGGQEQGLRSGTLNVPGIVGLAAALTLCVQELPAEMIRLATLRAQLFALLQHEVPDLLLSGPALPDDPAQPLAGKVGRLPGNLNVAFPHVDGEALMMSMGHIAVSSGSACTSASPEPSHVLRAVGLSEDLTRASLRFGLGRFTTENEIALAAQAVGQNVRKLRSLRDA</sequence>
<organism evidence="13 14">
    <name type="scientific">Pirellula staleyi (strain ATCC 27377 / DSM 6068 / ICPB 4128)</name>
    <name type="common">Pirella staleyi</name>
    <dbReference type="NCBI Taxonomy" id="530564"/>
    <lineage>
        <taxon>Bacteria</taxon>
        <taxon>Pseudomonadati</taxon>
        <taxon>Planctomycetota</taxon>
        <taxon>Planctomycetia</taxon>
        <taxon>Pirellulales</taxon>
        <taxon>Pirellulaceae</taxon>
        <taxon>Pirellula</taxon>
    </lineage>
</organism>
<feature type="domain" description="Aminotransferase class V" evidence="12">
    <location>
        <begin position="7"/>
        <end position="385"/>
    </location>
</feature>
<accession>D2R983</accession>
<dbReference type="PANTHER" id="PTHR11601:SF34">
    <property type="entry name" value="CYSTEINE DESULFURASE"/>
    <property type="match status" value="1"/>
</dbReference>
<dbReference type="GO" id="GO:0051537">
    <property type="term" value="F:2 iron, 2 sulfur cluster binding"/>
    <property type="evidence" value="ECO:0007669"/>
    <property type="project" value="UniProtKB-KW"/>
</dbReference>
<dbReference type="InterPro" id="IPR000192">
    <property type="entry name" value="Aminotrans_V_dom"/>
</dbReference>
<dbReference type="PIRSF" id="PIRSF005572">
    <property type="entry name" value="NifS"/>
    <property type="match status" value="1"/>
</dbReference>
<dbReference type="InterPro" id="IPR015424">
    <property type="entry name" value="PyrdxlP-dep_Trfase"/>
</dbReference>
<keyword evidence="13" id="KW-0032">Aminotransferase</keyword>
<evidence type="ECO:0000313" key="13">
    <source>
        <dbReference type="EMBL" id="ADB17633.1"/>
    </source>
</evidence>
<dbReference type="PANTHER" id="PTHR11601">
    <property type="entry name" value="CYSTEINE DESULFURYLASE FAMILY MEMBER"/>
    <property type="match status" value="1"/>
</dbReference>